<dbReference type="HAMAP" id="MF_01485">
    <property type="entry name" value="RecB"/>
    <property type="match status" value="1"/>
</dbReference>
<dbReference type="Proteomes" id="UP000295106">
    <property type="component" value="Unassembled WGS sequence"/>
</dbReference>
<feature type="active site" description="For nuclease activity" evidence="15">
    <location>
        <position position="1108"/>
    </location>
</feature>
<dbReference type="GO" id="GO:0043138">
    <property type="term" value="F:3'-5' DNA helicase activity"/>
    <property type="evidence" value="ECO:0007669"/>
    <property type="project" value="UniProtKB-UniRule"/>
</dbReference>
<protein>
    <recommendedName>
        <fullName evidence="15">RecBCD enzyme subunit RecB</fullName>
        <ecNumber evidence="15">3.1.11.5</ecNumber>
        <ecNumber evidence="15">5.6.2.4</ecNumber>
    </recommendedName>
    <alternativeName>
        <fullName evidence="15">DNA 3'-5' helicase subunit RecB</fullName>
    </alternativeName>
    <alternativeName>
        <fullName evidence="15">Exonuclease V subunit RecB</fullName>
        <shortName evidence="15">ExoV subunit RecB</shortName>
    </alternativeName>
    <alternativeName>
        <fullName evidence="15">Helicase/nuclease RecBCD subunit RecB</fullName>
    </alternativeName>
</protein>
<comment type="catalytic activity">
    <reaction evidence="15">
        <text>Exonucleolytic cleavage (in the presence of ATP) in either 5'- to 3'- or 3'- to 5'-direction to yield 5'-phosphooligonucleotides.</text>
        <dbReference type="EC" id="3.1.11.5"/>
    </reaction>
</comment>
<dbReference type="Pfam" id="PF12705">
    <property type="entry name" value="PDDEXK_1"/>
    <property type="match status" value="1"/>
</dbReference>
<keyword evidence="2 15" id="KW-0479">Metal-binding</keyword>
<evidence type="ECO:0000256" key="14">
    <source>
        <dbReference type="ARBA" id="ARBA00048988"/>
    </source>
</evidence>
<evidence type="ECO:0000256" key="7">
    <source>
        <dbReference type="ARBA" id="ARBA00022839"/>
    </source>
</evidence>
<dbReference type="PROSITE" id="PS51198">
    <property type="entry name" value="UVRD_HELICASE_ATP_BIND"/>
    <property type="match status" value="1"/>
</dbReference>
<dbReference type="GO" id="GO:0008854">
    <property type="term" value="F:exodeoxyribonuclease V activity"/>
    <property type="evidence" value="ECO:0007669"/>
    <property type="project" value="UniProtKB-EC"/>
</dbReference>
<comment type="miscellaneous">
    <text evidence="15">In the RecBCD complex, RecB has a slow 3'-5' helicase, an exonuclease activity and loads RecA onto ssDNA, RecD has a fast 5'-3' helicase activity, while RecC stimulates the ATPase and processivity of the RecB helicase and contributes to recognition of the Chi site.</text>
</comment>
<keyword evidence="5 15" id="KW-0378">Hydrolase</keyword>
<feature type="binding site" evidence="15">
    <location>
        <position position="1108"/>
    </location>
    <ligand>
        <name>Mg(2+)</name>
        <dbReference type="ChEBI" id="CHEBI:18420"/>
    </ligand>
</feature>
<dbReference type="EMBL" id="SLXD01000008">
    <property type="protein sequence ID" value="TCP01791.1"/>
    <property type="molecule type" value="Genomic_DNA"/>
</dbReference>
<dbReference type="PROSITE" id="PS51217">
    <property type="entry name" value="UVRD_HELICASE_CTER"/>
    <property type="match status" value="1"/>
</dbReference>
<dbReference type="EC" id="5.6.2.4" evidence="15"/>
<dbReference type="InterPro" id="IPR000212">
    <property type="entry name" value="DNA_helicase_UvrD/REP"/>
</dbReference>
<evidence type="ECO:0000256" key="5">
    <source>
        <dbReference type="ARBA" id="ARBA00022801"/>
    </source>
</evidence>
<dbReference type="InterPro" id="IPR004586">
    <property type="entry name" value="RecB"/>
</dbReference>
<comment type="subunit">
    <text evidence="15">Heterotrimer of RecB, RecC and RecD. All subunits contribute to DNA-binding. Interacts with RecA.</text>
</comment>
<organism evidence="20 21">
    <name type="scientific">Rubrivivax gelatinosus</name>
    <name type="common">Rhodocyclus gelatinosus</name>
    <name type="synonym">Rhodopseudomonas gelatinosa</name>
    <dbReference type="NCBI Taxonomy" id="28068"/>
    <lineage>
        <taxon>Bacteria</taxon>
        <taxon>Pseudomonadati</taxon>
        <taxon>Pseudomonadota</taxon>
        <taxon>Betaproteobacteria</taxon>
        <taxon>Burkholderiales</taxon>
        <taxon>Sphaerotilaceae</taxon>
        <taxon>Rubrivivax</taxon>
    </lineage>
</organism>
<evidence type="ECO:0000256" key="16">
    <source>
        <dbReference type="PROSITE-ProRule" id="PRU00560"/>
    </source>
</evidence>
<feature type="compositionally biased region" description="Basic and acidic residues" evidence="17">
    <location>
        <begin position="941"/>
        <end position="954"/>
    </location>
</feature>
<gene>
    <name evidence="15" type="primary">recB</name>
    <name evidence="20" type="ORF">EV684_108132</name>
</gene>
<feature type="region of interest" description="Nuclease activity, interacts with RecD and RecA" evidence="15">
    <location>
        <begin position="927"/>
        <end position="1211"/>
    </location>
</feature>
<evidence type="ECO:0000256" key="11">
    <source>
        <dbReference type="ARBA" id="ARBA00023204"/>
    </source>
</evidence>
<evidence type="ECO:0000256" key="15">
    <source>
        <dbReference type="HAMAP-Rule" id="MF_01485"/>
    </source>
</evidence>
<reference evidence="20 21" key="1">
    <citation type="submission" date="2019-03" db="EMBL/GenBank/DDBJ databases">
        <title>Genomic Encyclopedia of Type Strains, Phase IV (KMG-IV): sequencing the most valuable type-strain genomes for metagenomic binning, comparative biology and taxonomic classification.</title>
        <authorList>
            <person name="Goeker M."/>
        </authorList>
    </citation>
    <scope>NUCLEOTIDE SEQUENCE [LARGE SCALE GENOMIC DNA]</scope>
    <source>
        <strain evidence="20 21">DSM 1709</strain>
    </source>
</reference>
<dbReference type="GO" id="GO:0009338">
    <property type="term" value="C:exodeoxyribonuclease V complex"/>
    <property type="evidence" value="ECO:0007669"/>
    <property type="project" value="TreeGrafter"/>
</dbReference>
<proteinExistence type="inferred from homology"/>
<dbReference type="InterPro" id="IPR027417">
    <property type="entry name" value="P-loop_NTPase"/>
</dbReference>
<dbReference type="Pfam" id="PF00580">
    <property type="entry name" value="UvrD-helicase"/>
    <property type="match status" value="2"/>
</dbReference>
<dbReference type="PANTHER" id="PTHR11070">
    <property type="entry name" value="UVRD / RECB / PCRA DNA HELICASE FAMILY MEMBER"/>
    <property type="match status" value="1"/>
</dbReference>
<feature type="domain" description="UvrD-like helicase C-terminal" evidence="19">
    <location>
        <begin position="494"/>
        <end position="758"/>
    </location>
</feature>
<dbReference type="GO" id="GO:0000287">
    <property type="term" value="F:magnesium ion binding"/>
    <property type="evidence" value="ECO:0007669"/>
    <property type="project" value="UniProtKB-UniRule"/>
</dbReference>
<evidence type="ECO:0000256" key="3">
    <source>
        <dbReference type="ARBA" id="ARBA00022741"/>
    </source>
</evidence>
<evidence type="ECO:0000313" key="20">
    <source>
        <dbReference type="EMBL" id="TCP01791.1"/>
    </source>
</evidence>
<evidence type="ECO:0000256" key="9">
    <source>
        <dbReference type="ARBA" id="ARBA00022842"/>
    </source>
</evidence>
<dbReference type="InterPro" id="IPR038726">
    <property type="entry name" value="PDDEXK_AddAB-type"/>
</dbReference>
<evidence type="ECO:0000256" key="13">
    <source>
        <dbReference type="ARBA" id="ARBA00034617"/>
    </source>
</evidence>
<dbReference type="Gene3D" id="3.40.50.300">
    <property type="entry name" value="P-loop containing nucleotide triphosphate hydrolases"/>
    <property type="match status" value="2"/>
</dbReference>
<dbReference type="GO" id="GO:0016887">
    <property type="term" value="F:ATP hydrolysis activity"/>
    <property type="evidence" value="ECO:0007669"/>
    <property type="project" value="RHEA"/>
</dbReference>
<name>A0A4R2M6R7_RUBGE</name>
<evidence type="ECO:0000256" key="4">
    <source>
        <dbReference type="ARBA" id="ARBA00022763"/>
    </source>
</evidence>
<comment type="cofactor">
    <cofactor evidence="15">
        <name>Mg(2+)</name>
        <dbReference type="ChEBI" id="CHEBI:18420"/>
    </cofactor>
    <text evidence="15">Binds 1 Mg(2+) ion per subunit.</text>
</comment>
<dbReference type="Gene3D" id="3.90.320.10">
    <property type="match status" value="1"/>
</dbReference>
<comment type="function">
    <text evidence="15">A helicase/nuclease that prepares dsDNA breaks (DSB) for recombinational DNA repair. Binds to DSBs and unwinds DNA via a highly rapid and processive ATP-dependent bidirectional helicase activity. Unwinds dsDNA until it encounters a Chi (crossover hotspot instigator) sequence from the 3' direction. Cuts ssDNA a few nucleotides 3' to the Chi site. The properties and activities of the enzyme are changed at Chi. The Chi-altered holoenzyme produces a long 3'-ssDNA overhang and facilitates RecA-binding to the ssDNA for homologous DNA recombination and repair. Holoenzyme degrades any linearized DNA that is unable to undergo homologous recombination. In the holoenzyme this subunit contributes ATPase, 3'-5' helicase, exonuclease activity and loads RecA onto ssDNA.</text>
</comment>
<keyword evidence="6 15" id="KW-0347">Helicase</keyword>
<dbReference type="GO" id="GO:0003677">
    <property type="term" value="F:DNA binding"/>
    <property type="evidence" value="ECO:0007669"/>
    <property type="project" value="UniProtKB-UniRule"/>
</dbReference>
<dbReference type="OrthoDB" id="5905204at2"/>
<comment type="caution">
    <text evidence="20">The sequence shown here is derived from an EMBL/GenBank/DDBJ whole genome shotgun (WGS) entry which is preliminary data.</text>
</comment>
<evidence type="ECO:0000256" key="12">
    <source>
        <dbReference type="ARBA" id="ARBA00023235"/>
    </source>
</evidence>
<dbReference type="InterPro" id="IPR011335">
    <property type="entry name" value="Restrct_endonuc-II-like"/>
</dbReference>
<dbReference type="GO" id="GO:0005524">
    <property type="term" value="F:ATP binding"/>
    <property type="evidence" value="ECO:0007669"/>
    <property type="project" value="UniProtKB-UniRule"/>
</dbReference>
<keyword evidence="12 15" id="KW-0413">Isomerase</keyword>
<dbReference type="InterPro" id="IPR014016">
    <property type="entry name" value="UvrD-like_ATP-bd"/>
</dbReference>
<evidence type="ECO:0000256" key="1">
    <source>
        <dbReference type="ARBA" id="ARBA00022722"/>
    </source>
</evidence>
<feature type="binding site" evidence="16">
    <location>
        <begin position="24"/>
        <end position="31"/>
    </location>
    <ligand>
        <name>ATP</name>
        <dbReference type="ChEBI" id="CHEBI:30616"/>
    </ligand>
</feature>
<dbReference type="EC" id="3.1.11.5" evidence="15"/>
<dbReference type="GO" id="GO:0005829">
    <property type="term" value="C:cytosol"/>
    <property type="evidence" value="ECO:0007669"/>
    <property type="project" value="TreeGrafter"/>
</dbReference>
<comment type="domain">
    <text evidence="15">The C-terminal domain has nuclease activity and interacts with RecD. It interacts with RecA, facilitating its loading onto ssDNA.</text>
</comment>
<dbReference type="AlphaFoldDB" id="A0A4R2M6R7"/>
<comment type="similarity">
    <text evidence="15">Belongs to the helicase family. UvrD subfamily.</text>
</comment>
<keyword evidence="10 15" id="KW-0238">DNA-binding</keyword>
<comment type="catalytic activity">
    <reaction evidence="13 15">
        <text>Couples ATP hydrolysis with the unwinding of duplex DNA by translocating in the 3'-5' direction.</text>
        <dbReference type="EC" id="5.6.2.4"/>
    </reaction>
</comment>
<evidence type="ECO:0000256" key="6">
    <source>
        <dbReference type="ARBA" id="ARBA00022806"/>
    </source>
</evidence>
<keyword evidence="9 15" id="KW-0460">Magnesium</keyword>
<dbReference type="SUPFAM" id="SSF52980">
    <property type="entry name" value="Restriction endonuclease-like"/>
    <property type="match status" value="1"/>
</dbReference>
<evidence type="ECO:0000256" key="10">
    <source>
        <dbReference type="ARBA" id="ARBA00023125"/>
    </source>
</evidence>
<dbReference type="Pfam" id="PF13361">
    <property type="entry name" value="UvrD_C"/>
    <property type="match status" value="1"/>
</dbReference>
<keyword evidence="4 15" id="KW-0227">DNA damage</keyword>
<feature type="region of interest" description="Disordered" evidence="17">
    <location>
        <begin position="941"/>
        <end position="960"/>
    </location>
</feature>
<keyword evidence="3 15" id="KW-0547">Nucleotide-binding</keyword>
<feature type="binding site" evidence="15">
    <location>
        <position position="1095"/>
    </location>
    <ligand>
        <name>Mg(2+)</name>
        <dbReference type="ChEBI" id="CHEBI:18420"/>
    </ligand>
</feature>
<feature type="binding site" evidence="15">
    <location>
        <position position="983"/>
    </location>
    <ligand>
        <name>Mg(2+)</name>
        <dbReference type="ChEBI" id="CHEBI:18420"/>
    </ligand>
</feature>
<accession>A0A4R2M6R7</accession>
<feature type="region of interest" description="DNA-binding and helicase activity, interacts with RecC" evidence="15">
    <location>
        <begin position="1"/>
        <end position="907"/>
    </location>
</feature>
<keyword evidence="8 15" id="KW-0067">ATP-binding</keyword>
<evidence type="ECO:0000256" key="17">
    <source>
        <dbReference type="SAM" id="MobiDB-lite"/>
    </source>
</evidence>
<evidence type="ECO:0000259" key="18">
    <source>
        <dbReference type="PROSITE" id="PS51198"/>
    </source>
</evidence>
<evidence type="ECO:0000256" key="2">
    <source>
        <dbReference type="ARBA" id="ARBA00022723"/>
    </source>
</evidence>
<dbReference type="PANTHER" id="PTHR11070:SF23">
    <property type="entry name" value="RECBCD ENZYME SUBUNIT RECB"/>
    <property type="match status" value="1"/>
</dbReference>
<evidence type="ECO:0000256" key="8">
    <source>
        <dbReference type="ARBA" id="ARBA00022840"/>
    </source>
</evidence>
<comment type="catalytic activity">
    <reaction evidence="14 15">
        <text>ATP + H2O = ADP + phosphate + H(+)</text>
        <dbReference type="Rhea" id="RHEA:13065"/>
        <dbReference type="ChEBI" id="CHEBI:15377"/>
        <dbReference type="ChEBI" id="CHEBI:15378"/>
        <dbReference type="ChEBI" id="CHEBI:30616"/>
        <dbReference type="ChEBI" id="CHEBI:43474"/>
        <dbReference type="ChEBI" id="CHEBI:456216"/>
        <dbReference type="EC" id="5.6.2.4"/>
    </reaction>
</comment>
<feature type="domain" description="UvrD-like helicase ATP-binding" evidence="18">
    <location>
        <begin position="3"/>
        <end position="465"/>
    </location>
</feature>
<comment type="domain">
    <text evidence="15">The N-terminal DNA-binding domain is a ssDNA-dependent ATPase and has ATP-dependent 3'-5' helicase function. This domain interacts with RecC.</text>
</comment>
<dbReference type="GO" id="GO:0000724">
    <property type="term" value="P:double-strand break repair via homologous recombination"/>
    <property type="evidence" value="ECO:0007669"/>
    <property type="project" value="UniProtKB-UniRule"/>
</dbReference>
<keyword evidence="7 15" id="KW-0269">Exonuclease</keyword>
<dbReference type="NCBIfam" id="TIGR00609">
    <property type="entry name" value="recB"/>
    <property type="match status" value="1"/>
</dbReference>
<dbReference type="Gene3D" id="1.10.486.10">
    <property type="entry name" value="PCRA, domain 4"/>
    <property type="match status" value="1"/>
</dbReference>
<dbReference type="Gene3D" id="1.10.3170.10">
    <property type="entry name" value="Recbcd, chain B, domain 2"/>
    <property type="match status" value="1"/>
</dbReference>
<dbReference type="SUPFAM" id="SSF52540">
    <property type="entry name" value="P-loop containing nucleoside triphosphate hydrolases"/>
    <property type="match status" value="1"/>
</dbReference>
<dbReference type="CDD" id="cd22352">
    <property type="entry name" value="RecB_C-like"/>
    <property type="match status" value="1"/>
</dbReference>
<dbReference type="InterPro" id="IPR014017">
    <property type="entry name" value="DNA_helicase_UvrD-like_C"/>
</dbReference>
<evidence type="ECO:0000259" key="19">
    <source>
        <dbReference type="PROSITE" id="PS51217"/>
    </source>
</evidence>
<dbReference type="InterPro" id="IPR011604">
    <property type="entry name" value="PDDEXK-like_dom_sf"/>
</dbReference>
<sequence length="1211" mass="130805">MSPLVARPLDVFACPLDGIALVEASAGTGKTWNLCGLFLRLLLERRLEVQQVLVVTFTNAATAELRERIRARLVDVQAALDGRPAALADPFVAGLLAALRRPDIGLDDAEMRARVDRALQTFDEAGIFTIHGFCQRALADAPFASAMPLRQELGDDAALVREVVFDFWRRHVAGGTLPAGVAELLLSRGDTPEAWVELVRRRSAKPLARLVWPAVLDEPVAADTTALDLAFDDARQLWSAERETVLAAVHEALPRLNANRYKTDSVATAARCWDEIAAAPSALLAPSDKLLDKGKAALLGAAKLQPKKGLAPPAPHAFFEAADALLEALAAARAALEVERLRLVRRLLEDAPERLRALKRERRVLAFDDMLQNLHERLTGGACPQLAAALKARFPAALIDEFQDTDPLQWAIFEAVYGAGDAPLFLIGDPKQAIYSFRNADLNTYLAARRSATASWTLAQNQRSSEPLLAALNGLFGHQPRAFMQDGLDYQPVDYGAKPRAAFADRGAERAALELWSLPRDDEGQPLAKSNAMAGAAAACAAEIARLVDAGRRGEATLAGRGLAAGDIAVLVRSHRQGARMRQALAALGVASVELSQASVFASRDAEDLERLLGAVLEPANAARLRAALATEAMGFDAARIAALADDEAALAELVQRFAAYRETWFTRGVAVMLRRWMQDEGVAARLLSRADGERRMTNWLHLAECLQRAAETTTSPEALQRWLHDERRAPGGDEEAQLRLESDRNLVQIVTIHKSKGLEYPVVFCPFVFDGHAGGGGTDGEGRELHDAAGQQLWAFGDAEVEPGSEERAKVEHAAETLRLLYVALTRAVHRLVLVVGPYGVRKSAAESARALLNWFVADGQDAPADWLKGKRTPEEVDAAWLTFAAAHPHTVALRTLPDAPGTPLAAEAADPEAIVALPAPAVPPAWWIGSYSSLTQGLRHEGAAQDRDEAQRPARRAAPAALAADDVLRFPRGAVAGECLHTLFEHADFADAARWPEAAARALAAHPPEAEADAGRRVPMLESLLGDVLATRLPGGVVLGDLPPGKRLAELEFTLPAPALAADALAAVLREAGLPVPALAFGTLRGYLRGFIDLIFEHRGRCHVLDWKSNHLGWTAADYGPEPVTREVAAHGYQLQALLYLVALHRWQRARRAGYDPERHLGGAMLLFVRGVRPGWRNADGSAAGVWAYRPSVALIERLSALFDAVENT</sequence>
<dbReference type="RefSeq" id="WP_132647852.1">
    <property type="nucleotide sequence ID" value="NZ_NRRI01000045.1"/>
</dbReference>
<evidence type="ECO:0000313" key="21">
    <source>
        <dbReference type="Proteomes" id="UP000295106"/>
    </source>
</evidence>
<keyword evidence="11 15" id="KW-0234">DNA repair</keyword>
<keyword evidence="1 15" id="KW-0540">Nuclease</keyword>